<keyword evidence="1" id="KW-0808">Transferase</keyword>
<dbReference type="Gene3D" id="3.40.50.150">
    <property type="entry name" value="Vaccinia Virus protein VP39"/>
    <property type="match status" value="1"/>
</dbReference>
<feature type="compositionally biased region" description="Basic and acidic residues" evidence="3">
    <location>
        <begin position="265"/>
        <end position="275"/>
    </location>
</feature>
<dbReference type="GO" id="GO:0008168">
    <property type="term" value="F:methyltransferase activity"/>
    <property type="evidence" value="ECO:0007669"/>
    <property type="project" value="UniProtKB-KW"/>
</dbReference>
<keyword evidence="2" id="KW-0949">S-adenosyl-L-methionine</keyword>
<dbReference type="AlphaFoldDB" id="A0A8C6TPU5"/>
<reference evidence="5" key="1">
    <citation type="submission" date="2025-08" db="UniProtKB">
        <authorList>
            <consortium name="Ensembl"/>
        </authorList>
    </citation>
    <scope>IDENTIFICATION</scope>
</reference>
<dbReference type="PANTHER" id="PTHR14614">
    <property type="entry name" value="HEPATOCELLULAR CARCINOMA-ASSOCIATED ANTIGEN"/>
    <property type="match status" value="1"/>
</dbReference>
<dbReference type="GO" id="GO:0032259">
    <property type="term" value="P:methylation"/>
    <property type="evidence" value="ECO:0007669"/>
    <property type="project" value="UniProtKB-KW"/>
</dbReference>
<protein>
    <submittedName>
        <fullName evidence="5">Si:ch73-244f7.3</fullName>
    </submittedName>
</protein>
<dbReference type="Ensembl" id="ENSNMLT00000027576.1">
    <property type="protein sequence ID" value="ENSNMLP00000024651.1"/>
    <property type="gene ID" value="ENSNMLG00000015794.1"/>
</dbReference>
<evidence type="ECO:0000256" key="2">
    <source>
        <dbReference type="ARBA" id="ARBA00022691"/>
    </source>
</evidence>
<dbReference type="SUPFAM" id="SSF53335">
    <property type="entry name" value="S-adenosyl-L-methionine-dependent methyltransferases"/>
    <property type="match status" value="1"/>
</dbReference>
<evidence type="ECO:0000256" key="3">
    <source>
        <dbReference type="SAM" id="MobiDB-lite"/>
    </source>
</evidence>
<feature type="chain" id="PRO_5034565253" evidence="4">
    <location>
        <begin position="26"/>
        <end position="455"/>
    </location>
</feature>
<keyword evidence="6" id="KW-1185">Reference proteome</keyword>
<name>A0A8C6TPU5_9GOBI</name>
<dbReference type="InterPro" id="IPR029063">
    <property type="entry name" value="SAM-dependent_MTases_sf"/>
</dbReference>
<feature type="compositionally biased region" description="Basic and acidic residues" evidence="3">
    <location>
        <begin position="320"/>
        <end position="335"/>
    </location>
</feature>
<dbReference type="Pfam" id="PF10294">
    <property type="entry name" value="Methyltransf_16"/>
    <property type="match status" value="1"/>
</dbReference>
<dbReference type="InterPro" id="IPR019410">
    <property type="entry name" value="Methyltransf_16"/>
</dbReference>
<feature type="compositionally biased region" description="Acidic residues" evidence="3">
    <location>
        <begin position="304"/>
        <end position="319"/>
    </location>
</feature>
<feature type="compositionally biased region" description="Basic and acidic residues" evidence="3">
    <location>
        <begin position="346"/>
        <end position="358"/>
    </location>
</feature>
<feature type="signal peptide" evidence="4">
    <location>
        <begin position="1"/>
        <end position="25"/>
    </location>
</feature>
<evidence type="ECO:0000256" key="1">
    <source>
        <dbReference type="ARBA" id="ARBA00022603"/>
    </source>
</evidence>
<dbReference type="PANTHER" id="PTHR14614:SF13">
    <property type="entry name" value="PROTEIN-LYSINE METHYLTRANSFERASE METTL21C"/>
    <property type="match status" value="1"/>
</dbReference>
<reference evidence="5" key="2">
    <citation type="submission" date="2025-09" db="UniProtKB">
        <authorList>
            <consortium name="Ensembl"/>
        </authorList>
    </citation>
    <scope>IDENTIFICATION</scope>
</reference>
<evidence type="ECO:0000313" key="6">
    <source>
        <dbReference type="Proteomes" id="UP000694523"/>
    </source>
</evidence>
<feature type="compositionally biased region" description="Acidic residues" evidence="3">
    <location>
        <begin position="359"/>
        <end position="374"/>
    </location>
</feature>
<dbReference type="Proteomes" id="UP000694523">
    <property type="component" value="Unplaced"/>
</dbReference>
<evidence type="ECO:0000313" key="5">
    <source>
        <dbReference type="Ensembl" id="ENSNMLP00000024651.1"/>
    </source>
</evidence>
<organism evidence="5 6">
    <name type="scientific">Neogobius melanostomus</name>
    <name type="common">round goby</name>
    <dbReference type="NCBI Taxonomy" id="47308"/>
    <lineage>
        <taxon>Eukaryota</taxon>
        <taxon>Metazoa</taxon>
        <taxon>Chordata</taxon>
        <taxon>Craniata</taxon>
        <taxon>Vertebrata</taxon>
        <taxon>Euteleostomi</taxon>
        <taxon>Actinopterygii</taxon>
        <taxon>Neopterygii</taxon>
        <taxon>Teleostei</taxon>
        <taxon>Neoteleostei</taxon>
        <taxon>Acanthomorphata</taxon>
        <taxon>Gobiaria</taxon>
        <taxon>Gobiiformes</taxon>
        <taxon>Gobioidei</taxon>
        <taxon>Gobiidae</taxon>
        <taxon>Benthophilinae</taxon>
        <taxon>Neogobiini</taxon>
        <taxon>Neogobius</taxon>
    </lineage>
</organism>
<feature type="region of interest" description="Disordered" evidence="3">
    <location>
        <begin position="265"/>
        <end position="392"/>
    </location>
</feature>
<evidence type="ECO:0000256" key="4">
    <source>
        <dbReference type="SAM" id="SignalP"/>
    </source>
</evidence>
<accession>A0A8C6TPU5</accession>
<sequence>MTLSTFKAETLGIVILLYFVDVPLKEESCAQIEQRSWGPLFFYRMDKVAHNFVGQDILIEKALDSFADSTWPAVTALCQYLESHCKELDLVDKAVLEIESGTGLVSIVAALLGAWVTATDFPDVLSNLRLNLSRNTRGKCRYTPQAAALSWSFDLERTYPTSVYHYDYVVAADVVYHYDLISKLLATMKHFCQPGTTILWANKVRADIDIEFEEIFKATFNTKLVFEDGETRIFMGTHKEKEEEQYVEEGSVNAEMLRDKPECELQMEDEKEKSEGTGVRRKKHITLRDESDSKELVDDKHDEGYEDNEKEGKNEDEDMNEKAVDGPDPDSKEETTGQSSVTVEEATLRDNRDSKDEINVVDDEKDEEEEEEESRDVNEEAAVSPGPYNKDDTTGQLLLILYEIRNFYVKLEQDIWCLKRLKTHSYVIRRLNELSCTLSCMRLGTRKRHLGPKKT</sequence>
<keyword evidence="1" id="KW-0489">Methyltransferase</keyword>
<proteinExistence type="predicted"/>
<feature type="compositionally biased region" description="Basic and acidic residues" evidence="3">
    <location>
        <begin position="286"/>
        <end position="303"/>
    </location>
</feature>
<keyword evidence="4" id="KW-0732">Signal</keyword>